<reference evidence="1 2" key="1">
    <citation type="journal article" date="2019" name="Microorganisms">
        <title>Systematic Affiliation and Genome Analysis of Subtercola vilae DB165(T) with Particular Emphasis on Cold Adaptation of an Isolate from a High-Altitude Cold Volcano Lake.</title>
        <authorList>
            <person name="Villalobos A.S."/>
            <person name="Wiese J."/>
            <person name="Imhoff J.F."/>
            <person name="Dorador C."/>
            <person name="Keller A."/>
            <person name="Hentschel U."/>
        </authorList>
    </citation>
    <scope>NUCLEOTIDE SEQUENCE [LARGE SCALE GENOMIC DNA]</scope>
    <source>
        <strain evidence="1 2">DB165</strain>
    </source>
</reference>
<name>A0A4T2BVG5_9MICO</name>
<dbReference type="AlphaFoldDB" id="A0A4T2BVG5"/>
<accession>A0A4T2BVG5</accession>
<sequence>MVAAAIRPGSKTSLVRWYPTGDGWRTELLTGIYRGRSSDVWKIEIANEERHLPRADWHPCTL</sequence>
<comment type="caution">
    <text evidence="1">The sequence shown here is derived from an EMBL/GenBank/DDBJ whole genome shotgun (WGS) entry which is preliminary data.</text>
</comment>
<dbReference type="Proteomes" id="UP000306192">
    <property type="component" value="Unassembled WGS sequence"/>
</dbReference>
<dbReference type="EMBL" id="QYRT01000031">
    <property type="protein sequence ID" value="TIH33786.1"/>
    <property type="molecule type" value="Genomic_DNA"/>
</dbReference>
<organism evidence="1 2">
    <name type="scientific">Subtercola vilae</name>
    <dbReference type="NCBI Taxonomy" id="2056433"/>
    <lineage>
        <taxon>Bacteria</taxon>
        <taxon>Bacillati</taxon>
        <taxon>Actinomycetota</taxon>
        <taxon>Actinomycetes</taxon>
        <taxon>Micrococcales</taxon>
        <taxon>Microbacteriaceae</taxon>
        <taxon>Subtercola</taxon>
    </lineage>
</organism>
<evidence type="ECO:0000313" key="1">
    <source>
        <dbReference type="EMBL" id="TIH33786.1"/>
    </source>
</evidence>
<proteinExistence type="predicted"/>
<gene>
    <name evidence="1" type="ORF">D4765_13970</name>
</gene>
<evidence type="ECO:0000313" key="2">
    <source>
        <dbReference type="Proteomes" id="UP000306192"/>
    </source>
</evidence>
<protein>
    <submittedName>
        <fullName evidence="1">Uncharacterized protein</fullName>
    </submittedName>
</protein>
<keyword evidence="2" id="KW-1185">Reference proteome</keyword>